<dbReference type="EMBL" id="MLJW01000043">
    <property type="protein sequence ID" value="OIR06466.1"/>
    <property type="molecule type" value="Genomic_DNA"/>
</dbReference>
<evidence type="ECO:0000313" key="4">
    <source>
        <dbReference type="EMBL" id="OIR06466.1"/>
    </source>
</evidence>
<accession>A0A1J5SDW1</accession>
<protein>
    <submittedName>
        <fullName evidence="4">Lysine-arginine-ornithine-binding periplasmic protein</fullName>
    </submittedName>
</protein>
<evidence type="ECO:0000259" key="3">
    <source>
        <dbReference type="SMART" id="SM00062"/>
    </source>
</evidence>
<gene>
    <name evidence="4" type="primary">argT</name>
    <name evidence="4" type="ORF">GALL_113830</name>
</gene>
<dbReference type="AlphaFoldDB" id="A0A1J5SDW1"/>
<evidence type="ECO:0000256" key="2">
    <source>
        <dbReference type="SAM" id="MobiDB-lite"/>
    </source>
</evidence>
<comment type="caution">
    <text evidence="4">The sequence shown here is derived from an EMBL/GenBank/DDBJ whole genome shotgun (WGS) entry which is preliminary data.</text>
</comment>
<dbReference type="Gene3D" id="3.40.190.10">
    <property type="entry name" value="Periplasmic binding protein-like II"/>
    <property type="match status" value="2"/>
</dbReference>
<dbReference type="PANTHER" id="PTHR35936:SF17">
    <property type="entry name" value="ARGININE-BINDING EXTRACELLULAR PROTEIN ARTP"/>
    <property type="match status" value="1"/>
</dbReference>
<dbReference type="SUPFAM" id="SSF53850">
    <property type="entry name" value="Periplasmic binding protein-like II"/>
    <property type="match status" value="1"/>
</dbReference>
<keyword evidence="1" id="KW-0732">Signal</keyword>
<feature type="domain" description="Solute-binding protein family 3/N-terminal" evidence="3">
    <location>
        <begin position="91"/>
        <end position="318"/>
    </location>
</feature>
<organism evidence="4">
    <name type="scientific">mine drainage metagenome</name>
    <dbReference type="NCBI Taxonomy" id="410659"/>
    <lineage>
        <taxon>unclassified sequences</taxon>
        <taxon>metagenomes</taxon>
        <taxon>ecological metagenomes</taxon>
    </lineage>
</organism>
<dbReference type="PANTHER" id="PTHR35936">
    <property type="entry name" value="MEMBRANE-BOUND LYTIC MUREIN TRANSGLYCOSYLASE F"/>
    <property type="match status" value="1"/>
</dbReference>
<dbReference type="SMART" id="SM00062">
    <property type="entry name" value="PBPb"/>
    <property type="match status" value="1"/>
</dbReference>
<dbReference type="InterPro" id="IPR001638">
    <property type="entry name" value="Solute-binding_3/MltF_N"/>
</dbReference>
<reference evidence="4" key="1">
    <citation type="submission" date="2016-10" db="EMBL/GenBank/DDBJ databases">
        <title>Sequence of Gallionella enrichment culture.</title>
        <authorList>
            <person name="Poehlein A."/>
            <person name="Muehling M."/>
            <person name="Daniel R."/>
        </authorList>
    </citation>
    <scope>NUCLEOTIDE SEQUENCE</scope>
</reference>
<sequence length="333" mass="35825">MSSNSDRVIPVYGLPRAAPGQTSEPQHALPPPPTKRTRPEHAPAPAPRRAPSFPAAPASWIVALAAGFALLLGGCRSREDASLVRLRESGVIRIGYAVEAPFAYVSGNQVTGESPEIARIVCRRLGIPHIQWVQMPFDELIPALRDRRCDVIAAGMFITDERRRLIAFSIPTFQVRPGLLVQRGDPHHLGPDSDLARDKALHFAVLSGSIEERWFEGHGFKPSQLVIVPDAVTGRAAVEAGMADALALSSLSIRRLSGGNGATEAILLQPAAGMQPGFGAFGFRLGDKALRRAWDGVLQTFVGSAEHRRLVARFGFGPAEIPTLTVASHQTSR</sequence>
<dbReference type="Pfam" id="PF00497">
    <property type="entry name" value="SBP_bac_3"/>
    <property type="match status" value="1"/>
</dbReference>
<name>A0A1J5SDW1_9ZZZZ</name>
<evidence type="ECO:0000256" key="1">
    <source>
        <dbReference type="ARBA" id="ARBA00022729"/>
    </source>
</evidence>
<feature type="region of interest" description="Disordered" evidence="2">
    <location>
        <begin position="1"/>
        <end position="51"/>
    </location>
</feature>
<proteinExistence type="predicted"/>